<reference evidence="6" key="2">
    <citation type="submission" date="2018-02" db="UniProtKB">
        <authorList>
            <consortium name="EnsemblPlants"/>
        </authorList>
    </citation>
    <scope>IDENTIFICATION</scope>
    <source>
        <strain evidence="6">Williams 82</strain>
    </source>
</reference>
<keyword evidence="2" id="KW-0678">Repressor</keyword>
<dbReference type="Gramene" id="KRG99215">
    <property type="protein sequence ID" value="KRG99215"/>
    <property type="gene ID" value="GLYMA_18G130300"/>
</dbReference>
<dbReference type="eggNOG" id="KOG4204">
    <property type="taxonomic scope" value="Eukaryota"/>
</dbReference>
<dbReference type="SUPFAM" id="SSF47762">
    <property type="entry name" value="PAH2 domain"/>
    <property type="match status" value="2"/>
</dbReference>
<dbReference type="STRING" id="3847.K7MRS0"/>
<proteinExistence type="predicted"/>
<evidence type="ECO:0000256" key="1">
    <source>
        <dbReference type="ARBA" id="ARBA00004123"/>
    </source>
</evidence>
<dbReference type="GO" id="GO:0003714">
    <property type="term" value="F:transcription corepressor activity"/>
    <property type="evidence" value="ECO:0007669"/>
    <property type="project" value="InterPro"/>
</dbReference>
<dbReference type="PANTHER" id="PTHR12346:SF0">
    <property type="entry name" value="SIN3A, ISOFORM G"/>
    <property type="match status" value="1"/>
</dbReference>
<evidence type="ECO:0000256" key="4">
    <source>
        <dbReference type="PROSITE-ProRule" id="PRU00810"/>
    </source>
</evidence>
<dbReference type="PANTHER" id="PTHR12346">
    <property type="entry name" value="SIN3B-RELATED"/>
    <property type="match status" value="1"/>
</dbReference>
<evidence type="ECO:0000313" key="6">
    <source>
        <dbReference type="EnsemblPlants" id="KRG99215"/>
    </source>
</evidence>
<evidence type="ECO:0000313" key="7">
    <source>
        <dbReference type="Proteomes" id="UP000008827"/>
    </source>
</evidence>
<reference evidence="5 6" key="1">
    <citation type="journal article" date="2010" name="Nature">
        <title>Genome sequence of the palaeopolyploid soybean.</title>
        <authorList>
            <person name="Schmutz J."/>
            <person name="Cannon S.B."/>
            <person name="Schlueter J."/>
            <person name="Ma J."/>
            <person name="Mitros T."/>
            <person name="Nelson W."/>
            <person name="Hyten D.L."/>
            <person name="Song Q."/>
            <person name="Thelen J.J."/>
            <person name="Cheng J."/>
            <person name="Xu D."/>
            <person name="Hellsten U."/>
            <person name="May G.D."/>
            <person name="Yu Y."/>
            <person name="Sakurai T."/>
            <person name="Umezawa T."/>
            <person name="Bhattacharyya M.K."/>
            <person name="Sandhu D."/>
            <person name="Valliyodan B."/>
            <person name="Lindquist E."/>
            <person name="Peto M."/>
            <person name="Grant D."/>
            <person name="Shu S."/>
            <person name="Goodstein D."/>
            <person name="Barry K."/>
            <person name="Futrell-Griggs M."/>
            <person name="Abernathy B."/>
            <person name="Du J."/>
            <person name="Tian Z."/>
            <person name="Zhu L."/>
            <person name="Gill N."/>
            <person name="Joshi T."/>
            <person name="Libault M."/>
            <person name="Sethuraman A."/>
            <person name="Zhang X.-C."/>
            <person name="Shinozaki K."/>
            <person name="Nguyen H.T."/>
            <person name="Wing R.A."/>
            <person name="Cregan P."/>
            <person name="Specht J."/>
            <person name="Grimwood J."/>
            <person name="Rokhsar D."/>
            <person name="Stacey G."/>
            <person name="Shoemaker R.C."/>
            <person name="Jackson S.A."/>
        </authorList>
    </citation>
    <scope>NUCLEOTIDE SEQUENCE [LARGE SCALE GENOMIC DNA]</scope>
    <source>
        <strain evidence="6">cv. Williams 82</strain>
        <tissue evidence="5">Callus</tissue>
    </source>
</reference>
<reference evidence="5" key="3">
    <citation type="submission" date="2018-07" db="EMBL/GenBank/DDBJ databases">
        <title>WGS assembly of Glycine max.</title>
        <authorList>
            <person name="Schmutz J."/>
            <person name="Cannon S."/>
            <person name="Schlueter J."/>
            <person name="Ma J."/>
            <person name="Mitros T."/>
            <person name="Nelson W."/>
            <person name="Hyten D."/>
            <person name="Song Q."/>
            <person name="Thelen J."/>
            <person name="Cheng J."/>
            <person name="Xu D."/>
            <person name="Hellsten U."/>
            <person name="May G."/>
            <person name="Yu Y."/>
            <person name="Sakurai T."/>
            <person name="Umezawa T."/>
            <person name="Bhattacharyya M."/>
            <person name="Sandhu D."/>
            <person name="Valliyodan B."/>
            <person name="Lindquist E."/>
            <person name="Peto M."/>
            <person name="Grant D."/>
            <person name="Shu S."/>
            <person name="Goodstein D."/>
            <person name="Barry K."/>
            <person name="Futrell-Griggs M."/>
            <person name="Abernathy B."/>
            <person name="Du J."/>
            <person name="Tian Z."/>
            <person name="Zhu L."/>
            <person name="Gill N."/>
            <person name="Joshi T."/>
            <person name="Libault M."/>
            <person name="Sethuraman A."/>
            <person name="Zhang X."/>
            <person name="Shinozaki K."/>
            <person name="Nguyen H."/>
            <person name="Wing R."/>
            <person name="Cregan P."/>
            <person name="Specht J."/>
            <person name="Grimwood J."/>
            <person name="Rokhsar D."/>
            <person name="Stacey G."/>
            <person name="Shoemaker R."/>
            <person name="Jackson S."/>
        </authorList>
    </citation>
    <scope>NUCLEOTIDE SEQUENCE</scope>
    <source>
        <tissue evidence="5">Callus</tissue>
    </source>
</reference>
<evidence type="ECO:0000256" key="2">
    <source>
        <dbReference type="ARBA" id="ARBA00022491"/>
    </source>
</evidence>
<dbReference type="InterPro" id="IPR003822">
    <property type="entry name" value="PAH"/>
</dbReference>
<dbReference type="FunFam" id="1.20.1160.11:FF:000001">
    <property type="entry name" value="Paired amphipathic helix protein Sin3"/>
    <property type="match status" value="1"/>
</dbReference>
<dbReference type="PROSITE" id="PS51477">
    <property type="entry name" value="PAH"/>
    <property type="match status" value="1"/>
</dbReference>
<dbReference type="OrthoDB" id="4728498at2759"/>
<gene>
    <name evidence="5" type="ORF">GLYMA_18G130300</name>
</gene>
<comment type="subcellular location">
    <subcellularLocation>
        <location evidence="1 4">Nucleus</location>
    </subcellularLocation>
</comment>
<dbReference type="AlphaFoldDB" id="K7MRS0"/>
<dbReference type="HOGENOM" id="CLU_087416_2_1_1"/>
<accession>K7MRS0</accession>
<organism evidence="6">
    <name type="scientific">Glycine max</name>
    <name type="common">Soybean</name>
    <name type="synonym">Glycine hispida</name>
    <dbReference type="NCBI Taxonomy" id="3847"/>
    <lineage>
        <taxon>Eukaryota</taxon>
        <taxon>Viridiplantae</taxon>
        <taxon>Streptophyta</taxon>
        <taxon>Embryophyta</taxon>
        <taxon>Tracheophyta</taxon>
        <taxon>Spermatophyta</taxon>
        <taxon>Magnoliopsida</taxon>
        <taxon>eudicotyledons</taxon>
        <taxon>Gunneridae</taxon>
        <taxon>Pentapetalae</taxon>
        <taxon>rosids</taxon>
        <taxon>fabids</taxon>
        <taxon>Fabales</taxon>
        <taxon>Fabaceae</taxon>
        <taxon>Papilionoideae</taxon>
        <taxon>50 kb inversion clade</taxon>
        <taxon>NPAAA clade</taxon>
        <taxon>indigoferoid/millettioid clade</taxon>
        <taxon>Phaseoleae</taxon>
        <taxon>Glycine</taxon>
        <taxon>Glycine subgen. Soja</taxon>
    </lineage>
</organism>
<dbReference type="PaxDb" id="3847-GLYMA18G17214.1"/>
<dbReference type="Proteomes" id="UP000008827">
    <property type="component" value="Chromosome 18"/>
</dbReference>
<dbReference type="EnsemblPlants" id="KRG99215">
    <property type="protein sequence ID" value="KRG99215"/>
    <property type="gene ID" value="GLYMA_18G130300"/>
</dbReference>
<evidence type="ECO:0000256" key="3">
    <source>
        <dbReference type="ARBA" id="ARBA00023242"/>
    </source>
</evidence>
<dbReference type="OMA" id="VMFREIM"/>
<evidence type="ECO:0000313" key="5">
    <source>
        <dbReference type="EMBL" id="KRG99215.1"/>
    </source>
</evidence>
<keyword evidence="3 4" id="KW-0539">Nucleus</keyword>
<dbReference type="Pfam" id="PF02671">
    <property type="entry name" value="PAH"/>
    <property type="match status" value="1"/>
</dbReference>
<dbReference type="InterPro" id="IPR036600">
    <property type="entry name" value="PAH_sf"/>
</dbReference>
<sequence length="137" mass="16122">MADSALAYLSTVKDAFKDDREKFDKFLELMKNFTADRFNLVSGIEEVKELLKGHRDLIFGFNVFLPKGFEIKLPLEDEQPPQKKLDVFVEAKKIMHKIETRFHGQDNVYKAFLAILKMHKDGNRTPLQLTRRTMWIF</sequence>
<dbReference type="EMBL" id="CM000851">
    <property type="protein sequence ID" value="KRG99215.1"/>
    <property type="molecule type" value="Genomic_DNA"/>
</dbReference>
<dbReference type="SMR" id="K7MRS0"/>
<dbReference type="InterPro" id="IPR039774">
    <property type="entry name" value="Sin3-like"/>
</dbReference>
<dbReference type="Gene3D" id="1.20.1160.11">
    <property type="entry name" value="Paired amphipathic helix"/>
    <property type="match status" value="2"/>
</dbReference>
<keyword evidence="7" id="KW-1185">Reference proteome</keyword>
<dbReference type="InParanoid" id="K7MRS0"/>
<dbReference type="GO" id="GO:0005634">
    <property type="term" value="C:nucleus"/>
    <property type="evidence" value="ECO:0007669"/>
    <property type="project" value="UniProtKB-SubCell"/>
</dbReference>
<name>K7MRS0_SOYBN</name>
<protein>
    <submittedName>
        <fullName evidence="5 6">Uncharacterized protein</fullName>
    </submittedName>
</protein>